<dbReference type="GO" id="GO:0046872">
    <property type="term" value="F:metal ion binding"/>
    <property type="evidence" value="ECO:0007669"/>
    <property type="project" value="UniProtKB-KW"/>
</dbReference>
<keyword evidence="4" id="KW-0862">Zinc</keyword>
<dbReference type="Pfam" id="PF04002">
    <property type="entry name" value="RadC"/>
    <property type="match status" value="1"/>
</dbReference>
<dbReference type="InterPro" id="IPR046778">
    <property type="entry name" value="UPF0758_N"/>
</dbReference>
<dbReference type="PANTHER" id="PTHR30471">
    <property type="entry name" value="DNA REPAIR PROTEIN RADC"/>
    <property type="match status" value="1"/>
</dbReference>
<dbReference type="NCBIfam" id="TIGR00608">
    <property type="entry name" value="radc"/>
    <property type="match status" value="1"/>
</dbReference>
<dbReference type="InterPro" id="IPR001405">
    <property type="entry name" value="UPF0758"/>
</dbReference>
<dbReference type="HOGENOM" id="CLU_073529_0_2_10"/>
<reference evidence="8" key="1">
    <citation type="submission" date="2011-01" db="EMBL/GenBank/DDBJ databases">
        <authorList>
            <person name="Muzny D."/>
            <person name="Qin X."/>
            <person name="Buhay C."/>
            <person name="Dugan-Rocha S."/>
            <person name="Ding Y."/>
            <person name="Chen G."/>
            <person name="Hawes A."/>
            <person name="Holder M."/>
            <person name="Jhangiani S."/>
            <person name="Johnson A."/>
            <person name="Khan Z."/>
            <person name="Li Z."/>
            <person name="Liu W."/>
            <person name="Liu X."/>
            <person name="Perez L."/>
            <person name="Shen H."/>
            <person name="Wang Q."/>
            <person name="Watt J."/>
            <person name="Xi L."/>
            <person name="Xin Y."/>
            <person name="Zhou J."/>
            <person name="Deng J."/>
            <person name="Jiang H."/>
            <person name="Liu Y."/>
            <person name="Qu J."/>
            <person name="Song X.-Z."/>
            <person name="Zhang L."/>
            <person name="Villasana D."/>
            <person name="Johnson A."/>
            <person name="Liu J."/>
            <person name="Liyanage D."/>
            <person name="Lorensuhewa L."/>
            <person name="Robinson T."/>
            <person name="Song A."/>
            <person name="Song B.-B."/>
            <person name="Dinh H."/>
            <person name="Thornton R."/>
            <person name="Coyle M."/>
            <person name="Francisco L."/>
            <person name="Jackson L."/>
            <person name="Javaid M."/>
            <person name="Korchina V."/>
            <person name="Kovar C."/>
            <person name="Mata R."/>
            <person name="Mathew T."/>
            <person name="Ngo R."/>
            <person name="Nguyen L."/>
            <person name="Nguyen N."/>
            <person name="Okwuonu G."/>
            <person name="Ongeri F."/>
            <person name="Pham C."/>
            <person name="Simmons D."/>
            <person name="Wilczek-Boney K."/>
            <person name="Hale W."/>
            <person name="Jakkamsetti A."/>
            <person name="Pham P."/>
            <person name="Ruth R."/>
            <person name="San Lucas F."/>
            <person name="Warren J."/>
            <person name="Zhang J."/>
            <person name="Zhao Z."/>
            <person name="Zhou C."/>
            <person name="Zhu D."/>
            <person name="Lee S."/>
            <person name="Bess C."/>
            <person name="Blankenburg K."/>
            <person name="Forbes L."/>
            <person name="Fu Q."/>
            <person name="Gubbala S."/>
            <person name="Hirani K."/>
            <person name="Jayaseelan J.C."/>
            <person name="Lara F."/>
            <person name="Munidasa M."/>
            <person name="Palculict T."/>
            <person name="Patil S."/>
            <person name="Pu L.-L."/>
            <person name="Saada N."/>
            <person name="Tang L."/>
            <person name="Weissenberger G."/>
            <person name="Zhu Y."/>
            <person name="Hemphill L."/>
            <person name="Shang Y."/>
            <person name="Youmans B."/>
            <person name="Ayvaz T."/>
            <person name="Ross M."/>
            <person name="Santibanez J."/>
            <person name="Aqrawi P."/>
            <person name="Gross S."/>
            <person name="Joshi V."/>
            <person name="Fowler G."/>
            <person name="Nazareth L."/>
            <person name="Reid J."/>
            <person name="Worley K."/>
            <person name="Petrosino J."/>
            <person name="Highlander S."/>
            <person name="Gibbs R."/>
        </authorList>
    </citation>
    <scope>NUCLEOTIDE SEQUENCE [LARGE SCALE GENOMIC DNA]</scope>
    <source>
        <strain evidence="8">ATCC 33269</strain>
    </source>
</reference>
<dbReference type="GO" id="GO:0006508">
    <property type="term" value="P:proteolysis"/>
    <property type="evidence" value="ECO:0007669"/>
    <property type="project" value="UniProtKB-KW"/>
</dbReference>
<dbReference type="PROSITE" id="PS50249">
    <property type="entry name" value="MPN"/>
    <property type="match status" value="1"/>
</dbReference>
<dbReference type="InterPro" id="IPR025657">
    <property type="entry name" value="RadC_JAB"/>
</dbReference>
<evidence type="ECO:0000259" key="7">
    <source>
        <dbReference type="PROSITE" id="PS50249"/>
    </source>
</evidence>
<gene>
    <name evidence="8" type="primary">radC</name>
    <name evidence="8" type="ORF">HMPREF0663_10684</name>
</gene>
<name>E7RNI4_9BACT</name>
<evidence type="ECO:0000313" key="9">
    <source>
        <dbReference type="Proteomes" id="UP000005580"/>
    </source>
</evidence>
<dbReference type="GO" id="GO:0008237">
    <property type="term" value="F:metallopeptidase activity"/>
    <property type="evidence" value="ECO:0007669"/>
    <property type="project" value="UniProtKB-KW"/>
</dbReference>
<evidence type="ECO:0000256" key="5">
    <source>
        <dbReference type="ARBA" id="ARBA00023049"/>
    </source>
</evidence>
<dbReference type="eggNOG" id="COG2003">
    <property type="taxonomic scope" value="Bacteria"/>
</dbReference>
<keyword evidence="3" id="KW-0378">Hydrolase</keyword>
<evidence type="ECO:0000256" key="6">
    <source>
        <dbReference type="RuleBase" id="RU003797"/>
    </source>
</evidence>
<dbReference type="EMBL" id="AEPE02000002">
    <property type="protein sequence ID" value="EFZ38315.1"/>
    <property type="molecule type" value="Genomic_DNA"/>
</dbReference>
<proteinExistence type="inferred from homology"/>
<keyword evidence="1" id="KW-0645">Protease</keyword>
<keyword evidence="2" id="KW-0479">Metal-binding</keyword>
<dbReference type="NCBIfam" id="NF000642">
    <property type="entry name" value="PRK00024.1"/>
    <property type="match status" value="1"/>
</dbReference>
<dbReference type="CDD" id="cd08071">
    <property type="entry name" value="MPN_DUF2466"/>
    <property type="match status" value="1"/>
</dbReference>
<dbReference type="STRING" id="28134.SAMN05444288_0190"/>
<dbReference type="Proteomes" id="UP000005580">
    <property type="component" value="Unassembled WGS sequence"/>
</dbReference>
<keyword evidence="5" id="KW-0482">Metalloprotease</keyword>
<evidence type="ECO:0000313" key="8">
    <source>
        <dbReference type="EMBL" id="EFZ38315.1"/>
    </source>
</evidence>
<protein>
    <submittedName>
        <fullName evidence="8">DNA repair protein RadC</fullName>
    </submittedName>
</protein>
<dbReference type="PANTHER" id="PTHR30471:SF3">
    <property type="entry name" value="UPF0758 PROTEIN YEES-RELATED"/>
    <property type="match status" value="1"/>
</dbReference>
<feature type="domain" description="MPN" evidence="7">
    <location>
        <begin position="120"/>
        <end position="242"/>
    </location>
</feature>
<comment type="caution">
    <text evidence="8">The sequence shown here is derived from an EMBL/GenBank/DDBJ whole genome shotgun (WGS) entry which is preliminary data.</text>
</comment>
<organism evidence="8 9">
    <name type="scientific">Hoylesella oralis ATCC 33269</name>
    <dbReference type="NCBI Taxonomy" id="873533"/>
    <lineage>
        <taxon>Bacteria</taxon>
        <taxon>Pseudomonadati</taxon>
        <taxon>Bacteroidota</taxon>
        <taxon>Bacteroidia</taxon>
        <taxon>Bacteroidales</taxon>
        <taxon>Prevotellaceae</taxon>
        <taxon>Hoylesella</taxon>
    </lineage>
</organism>
<evidence type="ECO:0000256" key="2">
    <source>
        <dbReference type="ARBA" id="ARBA00022723"/>
    </source>
</evidence>
<sequence>MHIEHFEPTQIRNKTMKLSINQWAEEDRPREKLEHIGAANLTNAELLAILIGSGSTNESAVDLMKRILNDCKNNLNTLGKMTVAELQRYKGMGPAKAITVLAACELGKRRAREKAEERQDLGSAKAIYDYMHPFMQDLDVEESWILLMNQNFKLIKSMKLSHGGISETVVDVRVIIREAVLANATVLALCHNHPSNNALSSAEDDRLTQRVKKACDIMRIYFLDHLIITDGSFYSYRERGRL</sequence>
<dbReference type="Gene3D" id="3.40.140.10">
    <property type="entry name" value="Cytidine Deaminase, domain 2"/>
    <property type="match status" value="1"/>
</dbReference>
<evidence type="ECO:0000256" key="1">
    <source>
        <dbReference type="ARBA" id="ARBA00022670"/>
    </source>
</evidence>
<accession>E7RNI4</accession>
<evidence type="ECO:0000256" key="3">
    <source>
        <dbReference type="ARBA" id="ARBA00022801"/>
    </source>
</evidence>
<dbReference type="AlphaFoldDB" id="E7RNI4"/>
<dbReference type="InterPro" id="IPR037518">
    <property type="entry name" value="MPN"/>
</dbReference>
<comment type="similarity">
    <text evidence="6">Belongs to the UPF0758 family.</text>
</comment>
<evidence type="ECO:0000256" key="4">
    <source>
        <dbReference type="ARBA" id="ARBA00022833"/>
    </source>
</evidence>
<dbReference type="Pfam" id="PF20582">
    <property type="entry name" value="UPF0758_N"/>
    <property type="match status" value="1"/>
</dbReference>
<keyword evidence="9" id="KW-1185">Reference proteome</keyword>